<evidence type="ECO:0000313" key="18">
    <source>
        <dbReference type="Proteomes" id="UP000278746"/>
    </source>
</evidence>
<name>A0A3M7TLX8_9BACI</name>
<dbReference type="InterPro" id="IPR006276">
    <property type="entry name" value="Cobalamin-indep_Met_synthase"/>
</dbReference>
<evidence type="ECO:0000256" key="2">
    <source>
        <dbReference type="ARBA" id="ARBA00004681"/>
    </source>
</evidence>
<evidence type="ECO:0000256" key="10">
    <source>
        <dbReference type="ARBA" id="ARBA00023167"/>
    </source>
</evidence>
<organism evidence="17 18">
    <name type="scientific">Alteribacter keqinensis</name>
    <dbReference type="NCBI Taxonomy" id="2483800"/>
    <lineage>
        <taxon>Bacteria</taxon>
        <taxon>Bacillati</taxon>
        <taxon>Bacillota</taxon>
        <taxon>Bacilli</taxon>
        <taxon>Bacillales</taxon>
        <taxon>Bacillaceae</taxon>
        <taxon>Alteribacter</taxon>
    </lineage>
</organism>
<feature type="binding site" evidence="12">
    <location>
        <position position="21"/>
    </location>
    <ligand>
        <name>5-methyltetrahydropteroyltri-L-glutamate</name>
        <dbReference type="ChEBI" id="CHEBI:58207"/>
    </ligand>
</feature>
<keyword evidence="18" id="KW-1185">Reference proteome</keyword>
<feature type="binding site" evidence="13">
    <location>
        <position position="671"/>
    </location>
    <ligand>
        <name>Zn(2+)</name>
        <dbReference type="ChEBI" id="CHEBI:29105"/>
        <label>1</label>
        <note>catalytic</note>
    </ligand>
</feature>
<feature type="binding site" evidence="11">
    <location>
        <position position="647"/>
    </location>
    <ligand>
        <name>Zn(2+)</name>
        <dbReference type="ChEBI" id="CHEBI:29105"/>
        <note>catalytic</note>
    </ligand>
</feature>
<dbReference type="Pfam" id="PF01717">
    <property type="entry name" value="Meth_synt_2"/>
    <property type="match status" value="1"/>
</dbReference>
<dbReference type="PANTHER" id="PTHR30519">
    <property type="entry name" value="5-METHYLTETRAHYDROPTEROYLTRIGLUTAMATE--HOMOCYSTEINE METHYLTRANSFERASE"/>
    <property type="match status" value="1"/>
</dbReference>
<protein>
    <recommendedName>
        <fullName evidence="11">5-methyltetrahydropteroyltriglutamate--homocysteine methyltransferase</fullName>
        <ecNumber evidence="11">2.1.1.14</ecNumber>
    </recommendedName>
    <alternativeName>
        <fullName evidence="11">Cobalamin-independent methionine synthase</fullName>
    </alternativeName>
    <alternativeName>
        <fullName evidence="11">Methionine synthase, vitamin-B12 independent isozyme</fullName>
    </alternativeName>
</protein>
<evidence type="ECO:0000256" key="6">
    <source>
        <dbReference type="ARBA" id="ARBA00022679"/>
    </source>
</evidence>
<sequence>MKKTRSSTIGYPRIGEKREWKEALEAFWSKSITEEDLLRKMEALRLNDLQKQKNLGIDLIPVGDFSFYDHVLDTAVMFGLIPRRFRSDETPLLQTYFDIARGNKEAVASEMTKWFNTNYHYIVPEFDQNTAPVLKENRPLTYFLEAKNKLGITGKPVLLGPVTLLKLSKGYKQEEFGPLLKTLVPLYQQVLKELDEAGAEWVQLDEPVLSTDLTKTEIGHVKDVYEQLHSPAANLKLLVQTYFESVSDYEAIISLPVDGIGLDFVHDDGANLDALKKYGFPADKTLAAGVVNGRNVWGSDLEEKWGLLEAIRGIVSDNRLIVQPSCSLLHVPVTVKTEDHLEPELKGALAFADQKIDEITLLTKGINEGRPSIEDEIKTREETLQIFRQSPSRTKPHVQNEVSEWEGKEPARDFSFTARQALHQDIFKLPVLPTTTIGSLPQTTEIRQARSRYRHGEWSTAAYDAFIQKKVAEWIEVQEWIGLDVLVHGEFERNDMVEYFGEKLDGFAFTKYGWVQSYGSRSVKPPIIYGDVALPEPMTTKDITYAQSLTDKPVKGMLTGPVTIYKWSFPREDIRAFEVTKQLALALQNEISHLEKNGIGMIQVDEPALREGLPLKDAKKQQYLQEAIYAFKLATCTVKKETQVHTHMCYSEFGEIIDSIKQLDADVISIETARSHGELIADFEKASYDKGIGLGVYDIHSPRVPSTEEMETSIRRALQVLHPQQFWVNPDCGLKTRGIDETVPSLKNMVEATQRVREALGSVGAVPALGSVPVTTRNLSNP</sequence>
<feature type="binding site" evidence="11">
    <location>
        <position position="649"/>
    </location>
    <ligand>
        <name>Zn(2+)</name>
        <dbReference type="ChEBI" id="CHEBI:29105"/>
        <note>catalytic</note>
    </ligand>
</feature>
<evidence type="ECO:0000259" key="15">
    <source>
        <dbReference type="Pfam" id="PF01717"/>
    </source>
</evidence>
<dbReference type="InterPro" id="IPR002629">
    <property type="entry name" value="Met_Synth_C/arc"/>
</dbReference>
<feature type="binding site" evidence="11">
    <location>
        <begin position="18"/>
        <end position="21"/>
    </location>
    <ligand>
        <name>5-methyltetrahydropteroyltri-L-glutamate</name>
        <dbReference type="ChEBI" id="CHEBI:58207"/>
    </ligand>
</feature>
<dbReference type="GO" id="GO:0003871">
    <property type="term" value="F:5-methyltetrahydropteroyltriglutamate-homocysteine S-methyltransferase activity"/>
    <property type="evidence" value="ECO:0007669"/>
    <property type="project" value="UniProtKB-UniRule"/>
</dbReference>
<evidence type="ECO:0000256" key="12">
    <source>
        <dbReference type="PIRSR" id="PIRSR000382-1"/>
    </source>
</evidence>
<dbReference type="CDD" id="cd03312">
    <property type="entry name" value="CIMS_N_terminal_like"/>
    <property type="match status" value="1"/>
</dbReference>
<dbReference type="Pfam" id="PF08267">
    <property type="entry name" value="Meth_synt_1"/>
    <property type="match status" value="1"/>
</dbReference>
<evidence type="ECO:0000259" key="16">
    <source>
        <dbReference type="Pfam" id="PF08267"/>
    </source>
</evidence>
<feature type="binding site" evidence="11 12">
    <location>
        <begin position="437"/>
        <end position="439"/>
    </location>
    <ligand>
        <name>L-methionine</name>
        <dbReference type="ChEBI" id="CHEBI:57844"/>
    </ligand>
</feature>
<dbReference type="GO" id="GO:0032259">
    <property type="term" value="P:methylation"/>
    <property type="evidence" value="ECO:0007669"/>
    <property type="project" value="UniProtKB-KW"/>
</dbReference>
<keyword evidence="5 11" id="KW-0028">Amino-acid biosynthesis</keyword>
<evidence type="ECO:0000313" key="17">
    <source>
        <dbReference type="EMBL" id="RNA66633.1"/>
    </source>
</evidence>
<evidence type="ECO:0000256" key="3">
    <source>
        <dbReference type="ARBA" id="ARBA00009553"/>
    </source>
</evidence>
<feature type="binding site" evidence="11 12">
    <location>
        <position position="605"/>
    </location>
    <ligand>
        <name>L-methionine</name>
        <dbReference type="ChEBI" id="CHEBI:57844"/>
    </ligand>
</feature>
<dbReference type="InterPro" id="IPR038071">
    <property type="entry name" value="UROD/MetE-like_sf"/>
</dbReference>
<dbReference type="SUPFAM" id="SSF51726">
    <property type="entry name" value="UROD/MetE-like"/>
    <property type="match status" value="2"/>
</dbReference>
<feature type="binding site" evidence="12">
    <location>
        <position position="118"/>
    </location>
    <ligand>
        <name>5-methyltetrahydropteroyltri-L-glutamate</name>
        <dbReference type="ChEBI" id="CHEBI:58207"/>
    </ligand>
</feature>
<comment type="catalytic activity">
    <reaction evidence="11">
        <text>5-methyltetrahydropteroyltri-L-glutamate + L-homocysteine = tetrahydropteroyltri-L-glutamate + L-methionine</text>
        <dbReference type="Rhea" id="RHEA:21196"/>
        <dbReference type="ChEBI" id="CHEBI:57844"/>
        <dbReference type="ChEBI" id="CHEBI:58140"/>
        <dbReference type="ChEBI" id="CHEBI:58199"/>
        <dbReference type="ChEBI" id="CHEBI:58207"/>
        <dbReference type="EC" id="2.1.1.14"/>
    </reaction>
</comment>
<dbReference type="OrthoDB" id="244285at2"/>
<feature type="active site" description="Proton donor" evidence="11 14">
    <location>
        <position position="700"/>
    </location>
</feature>
<evidence type="ECO:0000256" key="1">
    <source>
        <dbReference type="ARBA" id="ARBA00002777"/>
    </source>
</evidence>
<feature type="domain" description="Cobalamin-independent methionine synthase MetE C-terminal/archaeal" evidence="15">
    <location>
        <begin position="432"/>
        <end position="754"/>
    </location>
</feature>
<feature type="binding site" evidence="11">
    <location>
        <position position="605"/>
    </location>
    <ligand>
        <name>L-homocysteine</name>
        <dbReference type="ChEBI" id="CHEBI:58199"/>
    </ligand>
</feature>
<comment type="caution">
    <text evidence="17">The sequence shown here is derived from an EMBL/GenBank/DDBJ whole genome shotgun (WGS) entry which is preliminary data.</text>
</comment>
<feature type="binding site" evidence="13">
    <location>
        <position position="732"/>
    </location>
    <ligand>
        <name>Zn(2+)</name>
        <dbReference type="ChEBI" id="CHEBI:29105"/>
        <label>1</label>
        <note>catalytic</note>
    </ligand>
</feature>
<keyword evidence="6 11" id="KW-0808">Transferase</keyword>
<feature type="binding site" evidence="11 12">
    <location>
        <position position="490"/>
    </location>
    <ligand>
        <name>L-methionine</name>
        <dbReference type="ChEBI" id="CHEBI:57844"/>
    </ligand>
</feature>
<comment type="function">
    <text evidence="1 11">Catalyzes the transfer of a methyl group from 5-methyltetrahydrofolate to homocysteine resulting in methionine formation.</text>
</comment>
<comment type="cofactor">
    <cofactor evidence="11">
        <name>Zn(2+)</name>
        <dbReference type="ChEBI" id="CHEBI:29105"/>
    </cofactor>
    <text evidence="11">Binds 1 zinc ion per subunit.</text>
</comment>
<comment type="similarity">
    <text evidence="3 11">Belongs to the vitamin-B12 independent methionine synthase family.</text>
</comment>
<evidence type="ECO:0000256" key="5">
    <source>
        <dbReference type="ARBA" id="ARBA00022605"/>
    </source>
</evidence>
<dbReference type="AlphaFoldDB" id="A0A3M7TLX8"/>
<feature type="binding site" evidence="11">
    <location>
        <begin position="437"/>
        <end position="439"/>
    </location>
    <ligand>
        <name>L-homocysteine</name>
        <dbReference type="ChEBI" id="CHEBI:58199"/>
    </ligand>
</feature>
<feature type="binding site" evidence="11">
    <location>
        <position position="732"/>
    </location>
    <ligand>
        <name>Zn(2+)</name>
        <dbReference type="ChEBI" id="CHEBI:29105"/>
        <note>catalytic</note>
    </ligand>
</feature>
<feature type="binding site" evidence="11">
    <location>
        <position position="671"/>
    </location>
    <ligand>
        <name>Zn(2+)</name>
        <dbReference type="ChEBI" id="CHEBI:29105"/>
        <note>catalytic</note>
    </ligand>
</feature>
<keyword evidence="8 11" id="KW-0677">Repeat</keyword>
<dbReference type="EC" id="2.1.1.14" evidence="11"/>
<evidence type="ECO:0000256" key="9">
    <source>
        <dbReference type="ARBA" id="ARBA00022833"/>
    </source>
</evidence>
<dbReference type="GO" id="GO:0008270">
    <property type="term" value="F:zinc ion binding"/>
    <property type="evidence" value="ECO:0007669"/>
    <property type="project" value="InterPro"/>
</dbReference>
<keyword evidence="10 11" id="KW-0486">Methionine biosynthesis</keyword>
<gene>
    <name evidence="11 17" type="primary">metE</name>
    <name evidence="17" type="ORF">EBO34_15550</name>
</gene>
<evidence type="ECO:0000256" key="13">
    <source>
        <dbReference type="PIRSR" id="PIRSR000382-2"/>
    </source>
</evidence>
<reference evidence="17 18" key="1">
    <citation type="submission" date="2018-10" db="EMBL/GenBank/DDBJ databases">
        <title>Bacillus Keqinensis sp. nov., a moderately halophilic bacterium isolated from a saline-alkaline lake.</title>
        <authorList>
            <person name="Wang H."/>
        </authorList>
    </citation>
    <scope>NUCLEOTIDE SEQUENCE [LARGE SCALE GENOMIC DNA]</scope>
    <source>
        <strain evidence="17 18">KQ-3</strain>
    </source>
</reference>
<feature type="binding site" evidence="11 12">
    <location>
        <position position="567"/>
    </location>
    <ligand>
        <name>5-methyltetrahydropteroyltri-L-glutamate</name>
        <dbReference type="ChEBI" id="CHEBI:58207"/>
    </ligand>
</feature>
<feature type="binding site" evidence="11">
    <location>
        <position position="113"/>
    </location>
    <ligand>
        <name>5-methyltetrahydropteroyltri-L-glutamate</name>
        <dbReference type="ChEBI" id="CHEBI:58207"/>
    </ligand>
</feature>
<keyword evidence="7 11" id="KW-0479">Metal-binding</keyword>
<feature type="binding site" evidence="11">
    <location>
        <position position="611"/>
    </location>
    <ligand>
        <name>5-methyltetrahydropteroyltri-L-glutamate</name>
        <dbReference type="ChEBI" id="CHEBI:58207"/>
    </ligand>
</feature>
<proteinExistence type="inferred from homology"/>
<feature type="binding site" evidence="13">
    <location>
        <position position="649"/>
    </location>
    <ligand>
        <name>Zn(2+)</name>
        <dbReference type="ChEBI" id="CHEBI:29105"/>
        <label>1</label>
        <note>catalytic</note>
    </ligand>
</feature>
<dbReference type="GO" id="GO:0009086">
    <property type="term" value="P:methionine biosynthetic process"/>
    <property type="evidence" value="ECO:0007669"/>
    <property type="project" value="UniProtKB-UniRule"/>
</dbReference>
<dbReference type="InterPro" id="IPR013215">
    <property type="entry name" value="Cbl-indep_Met_Synth_N"/>
</dbReference>
<dbReference type="RefSeq" id="WP_122900271.1">
    <property type="nucleotide sequence ID" value="NZ_RHIB01000003.1"/>
</dbReference>
<evidence type="ECO:0000256" key="14">
    <source>
        <dbReference type="PIRSR" id="PIRSR000382-3"/>
    </source>
</evidence>
<dbReference type="CDD" id="cd03311">
    <property type="entry name" value="CIMS_C_terminal_like"/>
    <property type="match status" value="1"/>
</dbReference>
<comment type="pathway">
    <text evidence="2 11">Amino-acid biosynthesis; L-methionine biosynthesis via de novo pathway; L-methionine from L-homocysteine (MetE route): step 1/1.</text>
</comment>
<dbReference type="NCBIfam" id="TIGR01371">
    <property type="entry name" value="met_syn_B12ind"/>
    <property type="match status" value="1"/>
</dbReference>
<feature type="binding site" evidence="11">
    <location>
        <position position="490"/>
    </location>
    <ligand>
        <name>L-homocysteine</name>
        <dbReference type="ChEBI" id="CHEBI:58199"/>
    </ligand>
</feature>
<evidence type="ECO:0000256" key="8">
    <source>
        <dbReference type="ARBA" id="ARBA00022737"/>
    </source>
</evidence>
<feature type="binding site" evidence="13">
    <location>
        <position position="647"/>
    </location>
    <ligand>
        <name>Zn(2+)</name>
        <dbReference type="ChEBI" id="CHEBI:29105"/>
        <label>1</label>
        <note>catalytic</note>
    </ligand>
</feature>
<dbReference type="NCBIfam" id="NF003556">
    <property type="entry name" value="PRK05222.1"/>
    <property type="match status" value="1"/>
</dbReference>
<dbReference type="Gene3D" id="3.20.20.210">
    <property type="match status" value="2"/>
</dbReference>
<feature type="domain" description="Cobalamin-independent methionine synthase MetE N-terminal" evidence="16">
    <location>
        <begin position="6"/>
        <end position="313"/>
    </location>
</feature>
<dbReference type="HAMAP" id="MF_00172">
    <property type="entry name" value="Meth_synth"/>
    <property type="match status" value="1"/>
</dbReference>
<evidence type="ECO:0000256" key="4">
    <source>
        <dbReference type="ARBA" id="ARBA00022603"/>
    </source>
</evidence>
<evidence type="ECO:0000256" key="11">
    <source>
        <dbReference type="HAMAP-Rule" id="MF_00172"/>
    </source>
</evidence>
<evidence type="ECO:0000256" key="7">
    <source>
        <dbReference type="ARBA" id="ARBA00022723"/>
    </source>
</evidence>
<comment type="cofactor">
    <cofactor evidence="13">
        <name>Zn(2+)</name>
        <dbReference type="ChEBI" id="CHEBI:29105"/>
    </cofactor>
    <text evidence="13">Binds 2 Zn(2+) ions per subunit.</text>
</comment>
<dbReference type="UniPathway" id="UPA00051">
    <property type="reaction ID" value="UER00082"/>
</dbReference>
<keyword evidence="4 11" id="KW-0489">Methyltransferase</keyword>
<dbReference type="EMBL" id="RHIB01000003">
    <property type="protein sequence ID" value="RNA66633.1"/>
    <property type="molecule type" value="Genomic_DNA"/>
</dbReference>
<accession>A0A3M7TLX8</accession>
<dbReference type="Proteomes" id="UP000278746">
    <property type="component" value="Unassembled WGS sequence"/>
</dbReference>
<keyword evidence="9 11" id="KW-0862">Zinc</keyword>
<comment type="caution">
    <text evidence="11">Lacks conserved residue(s) required for the propagation of feature annotation.</text>
</comment>
<dbReference type="PIRSF" id="PIRSF000382">
    <property type="entry name" value="MeTrfase_B12_ind"/>
    <property type="match status" value="1"/>
</dbReference>